<proteinExistence type="predicted"/>
<dbReference type="RefSeq" id="WP_184691949.1">
    <property type="nucleotide sequence ID" value="NZ_JACHJN010000005.1"/>
</dbReference>
<dbReference type="EMBL" id="JACHJN010000005">
    <property type="protein sequence ID" value="MBB5957144.1"/>
    <property type="molecule type" value="Genomic_DNA"/>
</dbReference>
<evidence type="ECO:0000313" key="1">
    <source>
        <dbReference type="EMBL" id="MBB5957144.1"/>
    </source>
</evidence>
<protein>
    <submittedName>
        <fullName evidence="1">Uncharacterized protein</fullName>
    </submittedName>
</protein>
<dbReference type="Proteomes" id="UP000547510">
    <property type="component" value="Unassembled WGS sequence"/>
</dbReference>
<dbReference type="AlphaFoldDB" id="A0A841CL99"/>
<organism evidence="1 2">
    <name type="scientific">Saccharothrix tamanrassetensis</name>
    <dbReference type="NCBI Taxonomy" id="1051531"/>
    <lineage>
        <taxon>Bacteria</taxon>
        <taxon>Bacillati</taxon>
        <taxon>Actinomycetota</taxon>
        <taxon>Actinomycetes</taxon>
        <taxon>Pseudonocardiales</taxon>
        <taxon>Pseudonocardiaceae</taxon>
        <taxon>Saccharothrix</taxon>
    </lineage>
</organism>
<gene>
    <name evidence="1" type="ORF">FHS29_003737</name>
</gene>
<name>A0A841CL99_9PSEU</name>
<comment type="caution">
    <text evidence="1">The sequence shown here is derived from an EMBL/GenBank/DDBJ whole genome shotgun (WGS) entry which is preliminary data.</text>
</comment>
<accession>A0A841CL99</accession>
<reference evidence="1 2" key="1">
    <citation type="submission" date="2020-08" db="EMBL/GenBank/DDBJ databases">
        <title>Genomic Encyclopedia of Type Strains, Phase III (KMG-III): the genomes of soil and plant-associated and newly described type strains.</title>
        <authorList>
            <person name="Whitman W."/>
        </authorList>
    </citation>
    <scope>NUCLEOTIDE SEQUENCE [LARGE SCALE GENOMIC DNA]</scope>
    <source>
        <strain evidence="1 2">CECT 8640</strain>
    </source>
</reference>
<sequence>MVSAVVIPALLVVFGAHYTAEVTLTQAGEQEASAQAGAERAKDAELAKEPAVSARVRPVHEDFWVWVYPEPVDESVLRAGGLGKSPEERYRLFREQRGVMGGWIPMKIGDVWKKTSRYQVSLVGNRRETVRVLDMRARVIEKTPPLDGTLLTFPPQGEGDVREVLLDLDDPRGRLLLPAEAGSDAAPKPFFDVKYLTLTKGEEVALDLTALTEKHHYKWELELTVAYDGVAEEKVRVTSDGSAGGPPFEAAAWKDIHAEGGAYPYRGGIYEIQDGGAGGLVKVG</sequence>
<evidence type="ECO:0000313" key="2">
    <source>
        <dbReference type="Proteomes" id="UP000547510"/>
    </source>
</evidence>
<keyword evidence="2" id="KW-1185">Reference proteome</keyword>